<comment type="caution">
    <text evidence="1">The sequence shown here is derived from an EMBL/GenBank/DDBJ whole genome shotgun (WGS) entry which is preliminary data.</text>
</comment>
<evidence type="ECO:0000313" key="2">
    <source>
        <dbReference type="Proteomes" id="UP001597104"/>
    </source>
</evidence>
<name>A0ABW3EEK4_9LACO</name>
<accession>A0ABW3EEK4</accession>
<dbReference type="EMBL" id="JBHTIO010000032">
    <property type="protein sequence ID" value="MFD0897299.1"/>
    <property type="molecule type" value="Genomic_DNA"/>
</dbReference>
<protein>
    <submittedName>
        <fullName evidence="1">Uncharacterized protein</fullName>
    </submittedName>
</protein>
<evidence type="ECO:0000313" key="1">
    <source>
        <dbReference type="EMBL" id="MFD0897299.1"/>
    </source>
</evidence>
<dbReference type="Proteomes" id="UP001597104">
    <property type="component" value="Unassembled WGS sequence"/>
</dbReference>
<proteinExistence type="predicted"/>
<sequence length="161" mass="19473">MTEREIIELLYKNLKDTTTPEEYEHIIADETAKLIESNKHPYIRIKNSDFVAKTITEYEQHLISFTRLLSVIWETTYDAMNDLNDDLYNRYRFYLYAEPDVYYNGEKYPRIQRQNESIFVEFRGDSYDDQRFNNPNMSLMQTISANRFLNATIDEYERNNQ</sequence>
<organism evidence="1 2">
    <name type="scientific">Loigolactobacillus binensis</name>
    <dbReference type="NCBI Taxonomy" id="2559922"/>
    <lineage>
        <taxon>Bacteria</taxon>
        <taxon>Bacillati</taxon>
        <taxon>Bacillota</taxon>
        <taxon>Bacilli</taxon>
        <taxon>Lactobacillales</taxon>
        <taxon>Lactobacillaceae</taxon>
        <taxon>Loigolactobacillus</taxon>
    </lineage>
</organism>
<gene>
    <name evidence="1" type="ORF">ACFQZ7_06050</name>
</gene>
<keyword evidence="2" id="KW-1185">Reference proteome</keyword>
<reference evidence="2" key="1">
    <citation type="journal article" date="2019" name="Int. J. Syst. Evol. Microbiol.">
        <title>The Global Catalogue of Microorganisms (GCM) 10K type strain sequencing project: providing services to taxonomists for standard genome sequencing and annotation.</title>
        <authorList>
            <consortium name="The Broad Institute Genomics Platform"/>
            <consortium name="The Broad Institute Genome Sequencing Center for Infectious Disease"/>
            <person name="Wu L."/>
            <person name="Ma J."/>
        </authorList>
    </citation>
    <scope>NUCLEOTIDE SEQUENCE [LARGE SCALE GENOMIC DNA]</scope>
    <source>
        <strain evidence="2">CCM 8925</strain>
    </source>
</reference>
<dbReference type="RefSeq" id="WP_137637168.1">
    <property type="nucleotide sequence ID" value="NZ_BJDN01000006.1"/>
</dbReference>